<dbReference type="GO" id="GO:0046872">
    <property type="term" value="F:metal ion binding"/>
    <property type="evidence" value="ECO:0007669"/>
    <property type="project" value="UniProtKB-KW"/>
</dbReference>
<sequence length="409" mass="44175">MDDQMEEYRKRQREQYQKRQQDGTEQTEAPAGEAAKAPKAPRKDADETAGAADEKGNSGQVSAAAAADLVEASVQDAGAASSSAGASAGTGASPPSGSLKLVTWNVDGLDEGQIQLRHTALADWIKTHKPDIVYLQEVVYPTLRILRKHLTSTYDIIIPTNPRPDPSDMESLTRGIPCAYFCAVLLNKQSIQACGAPDSKWYPQSCMMRHLLSIRARPTAASAKDAELLLGTSHLESTAEYKNERVNQLSIVATNMEGWLSDPDTPSVCTVIVGGDLNLRDPEVKAAGVPSHIRDVWELLGKPDSCRYTWDMAANDNLVMQGGGKPRCRFDRLFIGQRPQGSASPPSGRYRWVPQSIEMVGTDRLSSCGRFISDHFGLLVKLELAVPTEGGEGGGSKGQKAKAKAKKGK</sequence>
<evidence type="ECO:0000256" key="10">
    <source>
        <dbReference type="ARBA" id="ARBA00023242"/>
    </source>
</evidence>
<evidence type="ECO:0000256" key="1">
    <source>
        <dbReference type="ARBA" id="ARBA00001936"/>
    </source>
</evidence>
<feature type="compositionally biased region" description="Basic and acidic residues" evidence="11">
    <location>
        <begin position="1"/>
        <end position="22"/>
    </location>
</feature>
<feature type="domain" description="Endonuclease/exonuclease/phosphatase" evidence="12">
    <location>
        <begin position="102"/>
        <end position="238"/>
    </location>
</feature>
<dbReference type="Pfam" id="PF03372">
    <property type="entry name" value="Exo_endo_phos"/>
    <property type="match status" value="1"/>
</dbReference>
<gene>
    <name evidence="13" type="ORF">VBRA1451_LOCUS19684</name>
</gene>
<dbReference type="InterPro" id="IPR036691">
    <property type="entry name" value="Endo/exonu/phosph_ase_sf"/>
</dbReference>
<dbReference type="InterPro" id="IPR005135">
    <property type="entry name" value="Endo/exonuclease/phosphatase"/>
</dbReference>
<dbReference type="Gene3D" id="3.60.10.10">
    <property type="entry name" value="Endonuclease/exonuclease/phosphatase"/>
    <property type="match status" value="1"/>
</dbReference>
<dbReference type="AlphaFoldDB" id="A0A7S1K6C4"/>
<dbReference type="GO" id="GO:0003697">
    <property type="term" value="F:single-stranded DNA binding"/>
    <property type="evidence" value="ECO:0007669"/>
    <property type="project" value="TreeGrafter"/>
</dbReference>
<evidence type="ECO:0000256" key="8">
    <source>
        <dbReference type="ARBA" id="ARBA00022842"/>
    </source>
</evidence>
<name>A0A7S1K6C4_9ALVE</name>
<keyword evidence="9" id="KW-0234">DNA repair</keyword>
<keyword evidence="4" id="KW-0540">Nuclease</keyword>
<organism evidence="13">
    <name type="scientific">Vitrella brassicaformis</name>
    <dbReference type="NCBI Taxonomy" id="1169539"/>
    <lineage>
        <taxon>Eukaryota</taxon>
        <taxon>Sar</taxon>
        <taxon>Alveolata</taxon>
        <taxon>Colpodellida</taxon>
        <taxon>Vitrellaceae</taxon>
        <taxon>Vitrella</taxon>
    </lineage>
</organism>
<keyword evidence="5" id="KW-0479">Metal-binding</keyword>
<evidence type="ECO:0000256" key="4">
    <source>
        <dbReference type="ARBA" id="ARBA00022722"/>
    </source>
</evidence>
<accession>A0A7S1K6C4</accession>
<keyword evidence="7" id="KW-0378">Hydrolase</keyword>
<proteinExistence type="predicted"/>
<dbReference type="SUPFAM" id="SSF56219">
    <property type="entry name" value="DNase I-like"/>
    <property type="match status" value="1"/>
</dbReference>
<comment type="cofactor">
    <cofactor evidence="1">
        <name>Mn(2+)</name>
        <dbReference type="ChEBI" id="CHEBI:29035"/>
    </cofactor>
</comment>
<feature type="compositionally biased region" description="Basic residues" evidence="11">
    <location>
        <begin position="399"/>
        <end position="409"/>
    </location>
</feature>
<dbReference type="GO" id="GO:0070260">
    <property type="term" value="F:5'-tyrosyl-DNA phosphodiesterase activity"/>
    <property type="evidence" value="ECO:0007669"/>
    <property type="project" value="TreeGrafter"/>
</dbReference>
<dbReference type="GO" id="GO:0005737">
    <property type="term" value="C:cytoplasm"/>
    <property type="evidence" value="ECO:0007669"/>
    <property type="project" value="TreeGrafter"/>
</dbReference>
<evidence type="ECO:0000256" key="9">
    <source>
        <dbReference type="ARBA" id="ARBA00023204"/>
    </source>
</evidence>
<evidence type="ECO:0000256" key="6">
    <source>
        <dbReference type="ARBA" id="ARBA00022763"/>
    </source>
</evidence>
<evidence type="ECO:0000313" key="13">
    <source>
        <dbReference type="EMBL" id="CAD9064614.1"/>
    </source>
</evidence>
<evidence type="ECO:0000256" key="5">
    <source>
        <dbReference type="ARBA" id="ARBA00022723"/>
    </source>
</evidence>
<evidence type="ECO:0000259" key="12">
    <source>
        <dbReference type="Pfam" id="PF03372"/>
    </source>
</evidence>
<dbReference type="PANTHER" id="PTHR15822:SF4">
    <property type="entry name" value="TYROSYL-DNA PHOSPHODIESTERASE 2"/>
    <property type="match status" value="1"/>
</dbReference>
<evidence type="ECO:0000256" key="11">
    <source>
        <dbReference type="SAM" id="MobiDB-lite"/>
    </source>
</evidence>
<evidence type="ECO:0000256" key="2">
    <source>
        <dbReference type="ARBA" id="ARBA00001946"/>
    </source>
</evidence>
<comment type="cofactor">
    <cofactor evidence="2">
        <name>Mg(2+)</name>
        <dbReference type="ChEBI" id="CHEBI:18420"/>
    </cofactor>
</comment>
<dbReference type="InterPro" id="IPR051547">
    <property type="entry name" value="TDP2-like"/>
</dbReference>
<feature type="region of interest" description="Disordered" evidence="11">
    <location>
        <begin position="1"/>
        <end position="63"/>
    </location>
</feature>
<protein>
    <recommendedName>
        <fullName evidence="12">Endonuclease/exonuclease/phosphatase domain-containing protein</fullName>
    </recommendedName>
</protein>
<feature type="compositionally biased region" description="Low complexity" evidence="11">
    <location>
        <begin position="28"/>
        <end position="38"/>
    </location>
</feature>
<evidence type="ECO:0000256" key="7">
    <source>
        <dbReference type="ARBA" id="ARBA00022801"/>
    </source>
</evidence>
<reference evidence="13" key="1">
    <citation type="submission" date="2021-01" db="EMBL/GenBank/DDBJ databases">
        <authorList>
            <person name="Corre E."/>
            <person name="Pelletier E."/>
            <person name="Niang G."/>
            <person name="Scheremetjew M."/>
            <person name="Finn R."/>
            <person name="Kale V."/>
            <person name="Holt S."/>
            <person name="Cochrane G."/>
            <person name="Meng A."/>
            <person name="Brown T."/>
            <person name="Cohen L."/>
        </authorList>
    </citation>
    <scope>NUCLEOTIDE SEQUENCE</scope>
    <source>
        <strain evidence="13">CCMP3346</strain>
    </source>
</reference>
<evidence type="ECO:0000256" key="3">
    <source>
        <dbReference type="ARBA" id="ARBA00004322"/>
    </source>
</evidence>
<dbReference type="GO" id="GO:0006302">
    <property type="term" value="P:double-strand break repair"/>
    <property type="evidence" value="ECO:0007669"/>
    <property type="project" value="TreeGrafter"/>
</dbReference>
<dbReference type="CDD" id="cd09080">
    <property type="entry name" value="TDP2"/>
    <property type="match status" value="1"/>
</dbReference>
<dbReference type="EMBL" id="HBGB01033406">
    <property type="protein sequence ID" value="CAD9064614.1"/>
    <property type="molecule type" value="Transcribed_RNA"/>
</dbReference>
<feature type="compositionally biased region" description="Basic and acidic residues" evidence="11">
    <location>
        <begin position="41"/>
        <end position="56"/>
    </location>
</feature>
<comment type="subcellular location">
    <subcellularLocation>
        <location evidence="3">Nucleus</location>
        <location evidence="3">PML body</location>
    </subcellularLocation>
</comment>
<keyword evidence="10" id="KW-0539">Nucleus</keyword>
<feature type="region of interest" description="Disordered" evidence="11">
    <location>
        <begin position="389"/>
        <end position="409"/>
    </location>
</feature>
<keyword evidence="6" id="KW-0227">DNA damage</keyword>
<keyword evidence="8" id="KW-0460">Magnesium</keyword>
<dbReference type="PANTHER" id="PTHR15822">
    <property type="entry name" value="TRAF AND TNF RECEPTOR-ASSOCIATED PROTEIN"/>
    <property type="match status" value="1"/>
</dbReference>
<dbReference type="GO" id="GO:0004518">
    <property type="term" value="F:nuclease activity"/>
    <property type="evidence" value="ECO:0007669"/>
    <property type="project" value="UniProtKB-KW"/>
</dbReference>